<reference evidence="1 2" key="1">
    <citation type="submission" date="2016-02" db="EMBL/GenBank/DDBJ databases">
        <title>Genome analysis of coral dinoflagellate symbionts highlights evolutionary adaptations to a symbiotic lifestyle.</title>
        <authorList>
            <person name="Aranda M."/>
            <person name="Li Y."/>
            <person name="Liew Y.J."/>
            <person name="Baumgarten S."/>
            <person name="Simakov O."/>
            <person name="Wilson M."/>
            <person name="Piel J."/>
            <person name="Ashoor H."/>
            <person name="Bougouffa S."/>
            <person name="Bajic V.B."/>
            <person name="Ryu T."/>
            <person name="Ravasi T."/>
            <person name="Bayer T."/>
            <person name="Micklem G."/>
            <person name="Kim H."/>
            <person name="Bhak J."/>
            <person name="Lajeunesse T.C."/>
            <person name="Voolstra C.R."/>
        </authorList>
    </citation>
    <scope>NUCLEOTIDE SEQUENCE [LARGE SCALE GENOMIC DNA]</scope>
    <source>
        <strain evidence="1 2">CCMP2467</strain>
    </source>
</reference>
<accession>A0A1Q9BTQ1</accession>
<evidence type="ECO:0000313" key="2">
    <source>
        <dbReference type="Proteomes" id="UP000186817"/>
    </source>
</evidence>
<protein>
    <submittedName>
        <fullName evidence="1">Uncharacterized protein</fullName>
    </submittedName>
</protein>
<evidence type="ECO:0000313" key="1">
    <source>
        <dbReference type="EMBL" id="OLP73980.1"/>
    </source>
</evidence>
<dbReference type="AlphaFoldDB" id="A0A1Q9BTQ1"/>
<comment type="caution">
    <text evidence="1">The sequence shown here is derived from an EMBL/GenBank/DDBJ whole genome shotgun (WGS) entry which is preliminary data.</text>
</comment>
<dbReference type="Proteomes" id="UP000186817">
    <property type="component" value="Unassembled WGS sequence"/>
</dbReference>
<dbReference type="EMBL" id="LSRX01004439">
    <property type="protein sequence ID" value="OLP73980.1"/>
    <property type="molecule type" value="Genomic_DNA"/>
</dbReference>
<keyword evidence="2" id="KW-1185">Reference proteome</keyword>
<gene>
    <name evidence="1" type="ORF">AK812_SmicGene46618</name>
</gene>
<name>A0A1Q9BTQ1_SYMMI</name>
<sequence>MRCFAGFHRVWWGMGVSQAQPLIQEPDGGRQGTLFDAMPETKEADPGAARVLGDMPLVDRLRREWGNGLLGLL</sequence>
<organism evidence="1 2">
    <name type="scientific">Symbiodinium microadriaticum</name>
    <name type="common">Dinoflagellate</name>
    <name type="synonym">Zooxanthella microadriatica</name>
    <dbReference type="NCBI Taxonomy" id="2951"/>
    <lineage>
        <taxon>Eukaryota</taxon>
        <taxon>Sar</taxon>
        <taxon>Alveolata</taxon>
        <taxon>Dinophyceae</taxon>
        <taxon>Suessiales</taxon>
        <taxon>Symbiodiniaceae</taxon>
        <taxon>Symbiodinium</taxon>
    </lineage>
</organism>
<proteinExistence type="predicted"/>